<accession>A0A382T658</accession>
<protein>
    <submittedName>
        <fullName evidence="1">Uncharacterized protein</fullName>
    </submittedName>
</protein>
<dbReference type="EMBL" id="UINC01134227">
    <property type="protein sequence ID" value="SVD17639.1"/>
    <property type="molecule type" value="Genomic_DNA"/>
</dbReference>
<feature type="non-terminal residue" evidence="1">
    <location>
        <position position="255"/>
    </location>
</feature>
<sequence length="255" mass="30840">MIKVFFNKIEKFIFCYYWLFFPKKIDKLNLNDLNFKKIDFVNYQKIRSYFFKENFYTKYSSLETHSFDFLYFAKKFGGKTGIELSKKKIFQWYVLFKYKVNFPWSEELIAKRLINILYNYDFINSLSSKYETDYLNNIVYIHIKRLFYEFKKKSEFDLTSDELKAVILLSLIFNKNNLKFLKKTEAVLDKQVDALGVHKGYNPLEHAKFVNNINEIKNIFLYFEIKIPDKINFLILNMTSILNQYIHDDGSIALF</sequence>
<dbReference type="AlphaFoldDB" id="A0A382T658"/>
<name>A0A382T658_9ZZZZ</name>
<evidence type="ECO:0000313" key="1">
    <source>
        <dbReference type="EMBL" id="SVD17639.1"/>
    </source>
</evidence>
<dbReference type="InterPro" id="IPR008929">
    <property type="entry name" value="Chondroitin_lyas"/>
</dbReference>
<proteinExistence type="predicted"/>
<reference evidence="1" key="1">
    <citation type="submission" date="2018-05" db="EMBL/GenBank/DDBJ databases">
        <authorList>
            <person name="Lanie J.A."/>
            <person name="Ng W.-L."/>
            <person name="Kazmierczak K.M."/>
            <person name="Andrzejewski T.M."/>
            <person name="Davidsen T.M."/>
            <person name="Wayne K.J."/>
            <person name="Tettelin H."/>
            <person name="Glass J.I."/>
            <person name="Rusch D."/>
            <person name="Podicherti R."/>
            <person name="Tsui H.-C.T."/>
            <person name="Winkler M.E."/>
        </authorList>
    </citation>
    <scope>NUCLEOTIDE SEQUENCE</scope>
</reference>
<gene>
    <name evidence="1" type="ORF">METZ01_LOCUS370493</name>
</gene>
<dbReference type="Gene3D" id="1.50.10.100">
    <property type="entry name" value="Chondroitin AC/alginate lyase"/>
    <property type="match status" value="1"/>
</dbReference>
<organism evidence="1">
    <name type="scientific">marine metagenome</name>
    <dbReference type="NCBI Taxonomy" id="408172"/>
    <lineage>
        <taxon>unclassified sequences</taxon>
        <taxon>metagenomes</taxon>
        <taxon>ecological metagenomes</taxon>
    </lineage>
</organism>